<sequence>MNPVDSNFWVCSAVIALFLFYKVISTSDMNFRAQGYIVKNAVTHARFLPIASEHSFRYSTLSLLVSLTALERGDLDVARGWLFGYGGLWGRLTALRADPYLETEPRNPSIRRKLEKTLANRLPFGYGQQLTDAWMMTMPSYLGFEGINPLTVYFCYNPDGECWACVLEIHNTFGESHVHVLQPGENEDRHASPGYDCQWTIRREFHVSPFNDRSGFYRIAIKLPSFPPTSDATPCAVASPLPAVRVQLFTASPASQEPGELKLVAILRATSSVPLTARSLLEGLAWAPFALLLSMPRIVYHAWILHYIKRLDVYIRPEPYPAVPGWNSGNADQPAAGGVKWQDEGLFEAFSRRRVETYLRNRVSETGIHVTLISSNPAVLPFDLRPPTDERNLRKLKISYLSPRFFTILFLSPSAAHARLLGCQTEKIFTVSSEPLFDELFSPTRNTQRYSAPAQRLRVSYLPQALASSDALLVPLVHPLDSSASPFLTSLAIRLLYALERLESWVFKVARARPVPGDEPWKQWDRAANVLAHGRITEKRATAIGSVRRDCK</sequence>
<dbReference type="InterPro" id="IPR010775">
    <property type="entry name" value="DUF1365"/>
</dbReference>
<dbReference type="PANTHER" id="PTHR33973:SF4">
    <property type="entry name" value="OS07G0153300 PROTEIN"/>
    <property type="match status" value="1"/>
</dbReference>
<protein>
    <recommendedName>
        <fullName evidence="4">DUF1365-domain-containing protein</fullName>
    </recommendedName>
</protein>
<dbReference type="Proteomes" id="UP001556367">
    <property type="component" value="Unassembled WGS sequence"/>
</dbReference>
<feature type="transmembrane region" description="Helical" evidence="1">
    <location>
        <begin position="6"/>
        <end position="24"/>
    </location>
</feature>
<evidence type="ECO:0000313" key="3">
    <source>
        <dbReference type="Proteomes" id="UP001556367"/>
    </source>
</evidence>
<reference evidence="3" key="1">
    <citation type="submission" date="2024-06" db="EMBL/GenBank/DDBJ databases">
        <title>Multi-omics analyses provide insights into the biosynthesis of the anticancer antibiotic pleurotin in Hohenbuehelia grisea.</title>
        <authorList>
            <person name="Weaver J.A."/>
            <person name="Alberti F."/>
        </authorList>
    </citation>
    <scope>NUCLEOTIDE SEQUENCE [LARGE SCALE GENOMIC DNA]</scope>
    <source>
        <strain evidence="3">T-177</strain>
    </source>
</reference>
<evidence type="ECO:0008006" key="4">
    <source>
        <dbReference type="Google" id="ProtNLM"/>
    </source>
</evidence>
<dbReference type="EMBL" id="JASNQZ010000010">
    <property type="protein sequence ID" value="KAL0952480.1"/>
    <property type="molecule type" value="Genomic_DNA"/>
</dbReference>
<name>A0ABR3JBG0_9AGAR</name>
<organism evidence="2 3">
    <name type="scientific">Hohenbuehelia grisea</name>
    <dbReference type="NCBI Taxonomy" id="104357"/>
    <lineage>
        <taxon>Eukaryota</taxon>
        <taxon>Fungi</taxon>
        <taxon>Dikarya</taxon>
        <taxon>Basidiomycota</taxon>
        <taxon>Agaricomycotina</taxon>
        <taxon>Agaricomycetes</taxon>
        <taxon>Agaricomycetidae</taxon>
        <taxon>Agaricales</taxon>
        <taxon>Pleurotineae</taxon>
        <taxon>Pleurotaceae</taxon>
        <taxon>Hohenbuehelia</taxon>
    </lineage>
</organism>
<accession>A0ABR3JBG0</accession>
<proteinExistence type="predicted"/>
<evidence type="ECO:0000313" key="2">
    <source>
        <dbReference type="EMBL" id="KAL0952480.1"/>
    </source>
</evidence>
<evidence type="ECO:0000256" key="1">
    <source>
        <dbReference type="SAM" id="Phobius"/>
    </source>
</evidence>
<keyword evidence="1" id="KW-0812">Transmembrane</keyword>
<keyword evidence="3" id="KW-1185">Reference proteome</keyword>
<dbReference type="Pfam" id="PF07103">
    <property type="entry name" value="DUF1365"/>
    <property type="match status" value="1"/>
</dbReference>
<keyword evidence="1" id="KW-0472">Membrane</keyword>
<comment type="caution">
    <text evidence="2">The sequence shown here is derived from an EMBL/GenBank/DDBJ whole genome shotgun (WGS) entry which is preliminary data.</text>
</comment>
<dbReference type="PANTHER" id="PTHR33973">
    <property type="entry name" value="OS07G0153300 PROTEIN"/>
    <property type="match status" value="1"/>
</dbReference>
<keyword evidence="1" id="KW-1133">Transmembrane helix</keyword>
<gene>
    <name evidence="2" type="ORF">HGRIS_006744</name>
</gene>